<protein>
    <recommendedName>
        <fullName evidence="3">Temptin Cys/Cys disulfide domain-containing protein</fullName>
    </recommendedName>
</protein>
<dbReference type="Pfam" id="PF24784">
    <property type="entry name" value="Temptin_C"/>
    <property type="match status" value="1"/>
</dbReference>
<accession>R7U865</accession>
<feature type="signal peptide" evidence="2">
    <location>
        <begin position="1"/>
        <end position="15"/>
    </location>
</feature>
<organism evidence="4">
    <name type="scientific">Capitella teleta</name>
    <name type="common">Polychaete worm</name>
    <dbReference type="NCBI Taxonomy" id="283909"/>
    <lineage>
        <taxon>Eukaryota</taxon>
        <taxon>Metazoa</taxon>
        <taxon>Spiralia</taxon>
        <taxon>Lophotrochozoa</taxon>
        <taxon>Annelida</taxon>
        <taxon>Polychaeta</taxon>
        <taxon>Sedentaria</taxon>
        <taxon>Scolecida</taxon>
        <taxon>Capitellidae</taxon>
        <taxon>Capitella</taxon>
    </lineage>
</organism>
<dbReference type="PANTHER" id="PTHR34737:SF2">
    <property type="entry name" value="EF-HAND DOMAIN-CONTAINING PROTEIN"/>
    <property type="match status" value="1"/>
</dbReference>
<proteinExistence type="predicted"/>
<feature type="chain" id="PRO_5011952021" description="Temptin Cys/Cys disulfide domain-containing protein" evidence="2">
    <location>
        <begin position="16"/>
        <end position="111"/>
    </location>
</feature>
<dbReference type="HOGENOM" id="CLU_079777_4_1_1"/>
<dbReference type="InterPro" id="IPR055313">
    <property type="entry name" value="Temptin-like"/>
</dbReference>
<reference evidence="5" key="3">
    <citation type="submission" date="2015-06" db="UniProtKB">
        <authorList>
            <consortium name="EnsemblMetazoa"/>
        </authorList>
    </citation>
    <scope>IDENTIFICATION</scope>
</reference>
<feature type="region of interest" description="Disordered" evidence="1">
    <location>
        <begin position="76"/>
        <end position="111"/>
    </location>
</feature>
<evidence type="ECO:0000313" key="4">
    <source>
        <dbReference type="EMBL" id="ELU02341.1"/>
    </source>
</evidence>
<dbReference type="OMA" id="NATWTEG"/>
<evidence type="ECO:0000256" key="2">
    <source>
        <dbReference type="SAM" id="SignalP"/>
    </source>
</evidence>
<gene>
    <name evidence="4" type="ORF">CAPTEDRAFT_106799</name>
</gene>
<keyword evidence="6" id="KW-1185">Reference proteome</keyword>
<dbReference type="AlphaFoldDB" id="R7U865"/>
<feature type="non-terminal residue" evidence="4">
    <location>
        <position position="1"/>
    </location>
</feature>
<evidence type="ECO:0000313" key="6">
    <source>
        <dbReference type="Proteomes" id="UP000014760"/>
    </source>
</evidence>
<evidence type="ECO:0000256" key="1">
    <source>
        <dbReference type="SAM" id="MobiDB-lite"/>
    </source>
</evidence>
<keyword evidence="2" id="KW-0732">Signal</keyword>
<dbReference type="EMBL" id="AMQN01008880">
    <property type="status" value="NOT_ANNOTATED_CDS"/>
    <property type="molecule type" value="Genomic_DNA"/>
</dbReference>
<dbReference type="InterPro" id="IPR057626">
    <property type="entry name" value="S-S_Temptin"/>
</dbReference>
<dbReference type="PANTHER" id="PTHR34737">
    <property type="entry name" value="EF-HAND DOMAIN-CONTAINING PROTEIN"/>
    <property type="match status" value="1"/>
</dbReference>
<feature type="domain" description="Temptin Cys/Cys disulfide" evidence="3">
    <location>
        <begin position="14"/>
        <end position="110"/>
    </location>
</feature>
<reference evidence="4 6" key="2">
    <citation type="journal article" date="2013" name="Nature">
        <title>Insights into bilaterian evolution from three spiralian genomes.</title>
        <authorList>
            <person name="Simakov O."/>
            <person name="Marletaz F."/>
            <person name="Cho S.J."/>
            <person name="Edsinger-Gonzales E."/>
            <person name="Havlak P."/>
            <person name="Hellsten U."/>
            <person name="Kuo D.H."/>
            <person name="Larsson T."/>
            <person name="Lv J."/>
            <person name="Arendt D."/>
            <person name="Savage R."/>
            <person name="Osoegawa K."/>
            <person name="de Jong P."/>
            <person name="Grimwood J."/>
            <person name="Chapman J.A."/>
            <person name="Shapiro H."/>
            <person name="Aerts A."/>
            <person name="Otillar R.P."/>
            <person name="Terry A.Y."/>
            <person name="Boore J.L."/>
            <person name="Grigoriev I.V."/>
            <person name="Lindberg D.R."/>
            <person name="Seaver E.C."/>
            <person name="Weisblat D.A."/>
            <person name="Putnam N.H."/>
            <person name="Rokhsar D.S."/>
        </authorList>
    </citation>
    <scope>NUCLEOTIDE SEQUENCE</scope>
    <source>
        <strain evidence="4 6">I ESC-2004</strain>
    </source>
</reference>
<dbReference type="STRING" id="283909.R7U865"/>
<reference evidence="6" key="1">
    <citation type="submission" date="2012-12" db="EMBL/GenBank/DDBJ databases">
        <authorList>
            <person name="Hellsten U."/>
            <person name="Grimwood J."/>
            <person name="Chapman J.A."/>
            <person name="Shapiro H."/>
            <person name="Aerts A."/>
            <person name="Otillar R.P."/>
            <person name="Terry A.Y."/>
            <person name="Boore J.L."/>
            <person name="Simakov O."/>
            <person name="Marletaz F."/>
            <person name="Cho S.-J."/>
            <person name="Edsinger-Gonzales E."/>
            <person name="Havlak P."/>
            <person name="Kuo D.-H."/>
            <person name="Larsson T."/>
            <person name="Lv J."/>
            <person name="Arendt D."/>
            <person name="Savage R."/>
            <person name="Osoegawa K."/>
            <person name="de Jong P."/>
            <person name="Lindberg D.R."/>
            <person name="Seaver E.C."/>
            <person name="Weisblat D.A."/>
            <person name="Putnam N.H."/>
            <person name="Grigoriev I.V."/>
            <person name="Rokhsar D.S."/>
        </authorList>
    </citation>
    <scope>NUCLEOTIDE SEQUENCE</scope>
    <source>
        <strain evidence="6">I ESC-2004</strain>
    </source>
</reference>
<dbReference type="EMBL" id="KB304165">
    <property type="protein sequence ID" value="ELU02341.1"/>
    <property type="molecule type" value="Genomic_DNA"/>
</dbReference>
<sequence>TLLVAVLHCVSYAEGYTIFQERIPNGFTVPHPCKPNYIWKGAGHDQLQGGGKRNAFGIDFAAAGYKWSDCICKRDSDGDGKTNGEELGDPDCVWKEGDTPKHKFGLSHPGA</sequence>
<dbReference type="EnsemblMetazoa" id="CapteT106799">
    <property type="protein sequence ID" value="CapteP106799"/>
    <property type="gene ID" value="CapteG106799"/>
</dbReference>
<evidence type="ECO:0000259" key="3">
    <source>
        <dbReference type="Pfam" id="PF24784"/>
    </source>
</evidence>
<feature type="compositionally biased region" description="Basic and acidic residues" evidence="1">
    <location>
        <begin position="92"/>
        <end position="101"/>
    </location>
</feature>
<name>R7U865_CAPTE</name>
<dbReference type="OrthoDB" id="129121at2759"/>
<dbReference type="Proteomes" id="UP000014760">
    <property type="component" value="Unassembled WGS sequence"/>
</dbReference>
<evidence type="ECO:0000313" key="5">
    <source>
        <dbReference type="EnsemblMetazoa" id="CapteP106799"/>
    </source>
</evidence>